<keyword evidence="1" id="KW-0472">Membrane</keyword>
<keyword evidence="1" id="KW-1133">Transmembrane helix</keyword>
<accession>A0A2H0TPZ2</accession>
<evidence type="ECO:0000256" key="1">
    <source>
        <dbReference type="SAM" id="Phobius"/>
    </source>
</evidence>
<name>A0A2H0TPZ2_9BACT</name>
<comment type="caution">
    <text evidence="2">The sequence shown here is derived from an EMBL/GenBank/DDBJ whole genome shotgun (WGS) entry which is preliminary data.</text>
</comment>
<protein>
    <submittedName>
        <fullName evidence="2">Uncharacterized protein</fullName>
    </submittedName>
</protein>
<dbReference type="AlphaFoldDB" id="A0A2H0TPZ2"/>
<feature type="transmembrane region" description="Helical" evidence="1">
    <location>
        <begin position="9"/>
        <end position="30"/>
    </location>
</feature>
<organism evidence="2 3">
    <name type="scientific">Candidatus Magasanikbacteria bacterium CG10_big_fil_rev_8_21_14_0_10_47_10</name>
    <dbReference type="NCBI Taxonomy" id="1974652"/>
    <lineage>
        <taxon>Bacteria</taxon>
        <taxon>Candidatus Magasanikiibacteriota</taxon>
    </lineage>
</organism>
<sequence>MFEDRRKSFFIGLGIVAGLSVAFLLLYLFVIRDSKTPPESVVAPPPAAVDQPVVSEPADVKIFDAPAGDVQQDFSEQPTEAAIRRFVVQQARIFVERFGTYSSHNANKHIEDVLPLATPAMQAWLETQSQVQSSAYTGATMKVVESSLESFADTRAVVSIGAQQERQGADGVVRMYLRGTVRLVAIGNEWKVDGLFWEDQSL</sequence>
<keyword evidence="1" id="KW-0812">Transmembrane</keyword>
<reference evidence="3" key="1">
    <citation type="submission" date="2017-09" db="EMBL/GenBank/DDBJ databases">
        <title>Depth-based differentiation of microbial function through sediment-hosted aquifers and enrichment of novel symbionts in the deep terrestrial subsurface.</title>
        <authorList>
            <person name="Probst A.J."/>
            <person name="Ladd B."/>
            <person name="Jarett J.K."/>
            <person name="Geller-Mcgrath D.E."/>
            <person name="Sieber C.M.K."/>
            <person name="Emerson J.B."/>
            <person name="Anantharaman K."/>
            <person name="Thomas B.C."/>
            <person name="Malmstrom R."/>
            <person name="Stieglmeier M."/>
            <person name="Klingl A."/>
            <person name="Woyke T."/>
            <person name="Ryan C.M."/>
            <person name="Banfield J.F."/>
        </authorList>
    </citation>
    <scope>NUCLEOTIDE SEQUENCE [LARGE SCALE GENOMIC DNA]</scope>
</reference>
<evidence type="ECO:0000313" key="2">
    <source>
        <dbReference type="EMBL" id="PIR74228.1"/>
    </source>
</evidence>
<dbReference type="Proteomes" id="UP000230154">
    <property type="component" value="Unassembled WGS sequence"/>
</dbReference>
<evidence type="ECO:0000313" key="3">
    <source>
        <dbReference type="Proteomes" id="UP000230154"/>
    </source>
</evidence>
<gene>
    <name evidence="2" type="ORF">COU35_03640</name>
</gene>
<proteinExistence type="predicted"/>
<dbReference type="EMBL" id="PFCB01000026">
    <property type="protein sequence ID" value="PIR74228.1"/>
    <property type="molecule type" value="Genomic_DNA"/>
</dbReference>